<evidence type="ECO:0000313" key="1">
    <source>
        <dbReference type="EMBL" id="KAK0419115.1"/>
    </source>
</evidence>
<name>A0AA39I8P1_9BILA</name>
<sequence>MSTVANNPTDGSVNYGWLAKNNKRHQNSYHYKSHHINVASLHRNYDQTCCDIYHSTENDVFRFHNCLIHENPKNTHIDGTRNSLTLNVRNTRKYCSYKDKHIVTNSLDFHDS</sequence>
<comment type="caution">
    <text evidence="1">The sequence shown here is derived from an EMBL/GenBank/DDBJ whole genome shotgun (WGS) entry which is preliminary data.</text>
</comment>
<dbReference type="EMBL" id="JAUCMV010000002">
    <property type="protein sequence ID" value="KAK0419115.1"/>
    <property type="molecule type" value="Genomic_DNA"/>
</dbReference>
<dbReference type="AlphaFoldDB" id="A0AA39I8P1"/>
<accession>A0AA39I8P1</accession>
<keyword evidence="2" id="KW-1185">Reference proteome</keyword>
<reference evidence="1" key="1">
    <citation type="submission" date="2023-06" db="EMBL/GenBank/DDBJ databases">
        <title>Genomic analysis of the entomopathogenic nematode Steinernema hermaphroditum.</title>
        <authorList>
            <person name="Schwarz E.M."/>
            <person name="Heppert J.K."/>
            <person name="Baniya A."/>
            <person name="Schwartz H.T."/>
            <person name="Tan C.-H."/>
            <person name="Antoshechkin I."/>
            <person name="Sternberg P.W."/>
            <person name="Goodrich-Blair H."/>
            <person name="Dillman A.R."/>
        </authorList>
    </citation>
    <scope>NUCLEOTIDE SEQUENCE</scope>
    <source>
        <strain evidence="1">PS9179</strain>
        <tissue evidence="1">Whole animal</tissue>
    </source>
</reference>
<dbReference type="Proteomes" id="UP001175271">
    <property type="component" value="Unassembled WGS sequence"/>
</dbReference>
<proteinExistence type="predicted"/>
<gene>
    <name evidence="1" type="ORF">QR680_013962</name>
</gene>
<organism evidence="1 2">
    <name type="scientific">Steinernema hermaphroditum</name>
    <dbReference type="NCBI Taxonomy" id="289476"/>
    <lineage>
        <taxon>Eukaryota</taxon>
        <taxon>Metazoa</taxon>
        <taxon>Ecdysozoa</taxon>
        <taxon>Nematoda</taxon>
        <taxon>Chromadorea</taxon>
        <taxon>Rhabditida</taxon>
        <taxon>Tylenchina</taxon>
        <taxon>Panagrolaimomorpha</taxon>
        <taxon>Strongyloidoidea</taxon>
        <taxon>Steinernematidae</taxon>
        <taxon>Steinernema</taxon>
    </lineage>
</organism>
<protein>
    <submittedName>
        <fullName evidence="1">Uncharacterized protein</fullName>
    </submittedName>
</protein>
<evidence type="ECO:0000313" key="2">
    <source>
        <dbReference type="Proteomes" id="UP001175271"/>
    </source>
</evidence>